<dbReference type="EMBL" id="FWFO01000001">
    <property type="protein sequence ID" value="SLN30427.1"/>
    <property type="molecule type" value="Genomic_DNA"/>
</dbReference>
<dbReference type="Proteomes" id="UP000193077">
    <property type="component" value="Unassembled WGS sequence"/>
</dbReference>
<evidence type="ECO:0000313" key="4">
    <source>
        <dbReference type="Proteomes" id="UP000193077"/>
    </source>
</evidence>
<dbReference type="InterPro" id="IPR005064">
    <property type="entry name" value="BUG"/>
</dbReference>
<feature type="signal peptide" evidence="2">
    <location>
        <begin position="1"/>
        <end position="23"/>
    </location>
</feature>
<keyword evidence="3" id="KW-0675">Receptor</keyword>
<name>A0A1Y5S1F1_9RHOB</name>
<dbReference type="AlphaFoldDB" id="A0A1Y5S1F1"/>
<organism evidence="3 4">
    <name type="scientific">Falsiruegeria litorea R37</name>
    <dbReference type="NCBI Taxonomy" id="1200284"/>
    <lineage>
        <taxon>Bacteria</taxon>
        <taxon>Pseudomonadati</taxon>
        <taxon>Pseudomonadota</taxon>
        <taxon>Alphaproteobacteria</taxon>
        <taxon>Rhodobacterales</taxon>
        <taxon>Roseobacteraceae</taxon>
        <taxon>Falsiruegeria</taxon>
    </lineage>
</organism>
<keyword evidence="2" id="KW-0732">Signal</keyword>
<dbReference type="RefSeq" id="WP_085794887.1">
    <property type="nucleotide sequence ID" value="NZ_FWFO01000001.1"/>
</dbReference>
<comment type="similarity">
    <text evidence="1">Belongs to the UPF0065 (bug) family.</text>
</comment>
<dbReference type="PANTHER" id="PTHR42928:SF5">
    <property type="entry name" value="BLR1237 PROTEIN"/>
    <property type="match status" value="1"/>
</dbReference>
<sequence length="316" mass="32028">MKRTLKAAIAAISLTVTATAGMAADWTPPGPIKLMIAFRAGGGADTQARLIAEALEEKMGWKFIPEQVTGKGGLNMANTLKGQPNDGTAIGMAVTETFGYNMAAANAGMSPEDFTGLSTTAGFQMGIVAPSGKGWASFDDMIAAAKGGEDIRFGVMSPKLADLAYLLGKAQGVEFNIVQVKGGKAVMNGVTAGDLDVGFMAGIQAKGVAAGDLVNLASGLSQPLVQTPDAPTMADLGVDFNSDGYFVFVGPAGMPEDARKALSEAIAAVANDESSKAGGLIKKAFGGASTIMGDDLTQLMASDYANAGALLEAASE</sequence>
<protein>
    <submittedName>
        <fullName evidence="3">Tripartite tricarboxylate transporter family receptor</fullName>
    </submittedName>
</protein>
<dbReference type="PANTHER" id="PTHR42928">
    <property type="entry name" value="TRICARBOXYLATE-BINDING PROTEIN"/>
    <property type="match status" value="1"/>
</dbReference>
<gene>
    <name evidence="3" type="ORF">TRL7639_01254</name>
</gene>
<evidence type="ECO:0000256" key="1">
    <source>
        <dbReference type="ARBA" id="ARBA00006987"/>
    </source>
</evidence>
<reference evidence="3 4" key="1">
    <citation type="submission" date="2017-03" db="EMBL/GenBank/DDBJ databases">
        <authorList>
            <person name="Afonso C.L."/>
            <person name="Miller P.J."/>
            <person name="Scott M.A."/>
            <person name="Spackman E."/>
            <person name="Goraichik I."/>
            <person name="Dimitrov K.M."/>
            <person name="Suarez D.L."/>
            <person name="Swayne D.E."/>
        </authorList>
    </citation>
    <scope>NUCLEOTIDE SEQUENCE [LARGE SCALE GENOMIC DNA]</scope>
    <source>
        <strain evidence="3 4">CECT 7639</strain>
    </source>
</reference>
<dbReference type="Pfam" id="PF03401">
    <property type="entry name" value="TctC"/>
    <property type="match status" value="1"/>
</dbReference>
<feature type="chain" id="PRO_5013345906" evidence="2">
    <location>
        <begin position="24"/>
        <end position="316"/>
    </location>
</feature>
<dbReference type="Gene3D" id="3.40.190.10">
    <property type="entry name" value="Periplasmic binding protein-like II"/>
    <property type="match status" value="1"/>
</dbReference>
<evidence type="ECO:0000313" key="3">
    <source>
        <dbReference type="EMBL" id="SLN30427.1"/>
    </source>
</evidence>
<keyword evidence="4" id="KW-1185">Reference proteome</keyword>
<dbReference type="Gene3D" id="3.40.190.150">
    <property type="entry name" value="Bordetella uptake gene, domain 1"/>
    <property type="match status" value="1"/>
</dbReference>
<evidence type="ECO:0000256" key="2">
    <source>
        <dbReference type="SAM" id="SignalP"/>
    </source>
</evidence>
<dbReference type="InterPro" id="IPR042100">
    <property type="entry name" value="Bug_dom1"/>
</dbReference>
<proteinExistence type="inferred from homology"/>
<accession>A0A1Y5S1F1</accession>
<dbReference type="OrthoDB" id="8443386at2"/>